<evidence type="ECO:0000313" key="1">
    <source>
        <dbReference type="EMBL" id="ETX03896.1"/>
    </source>
</evidence>
<dbReference type="AlphaFoldDB" id="W4M1S7"/>
<dbReference type="EMBL" id="AZHX01001360">
    <property type="protein sequence ID" value="ETX03896.1"/>
    <property type="molecule type" value="Genomic_DNA"/>
</dbReference>
<name>W4M1S7_9BACT</name>
<sequence>MSRHILSLSPEQLTAFDLDALVAHAERLNQHNRETFTTPFPKAPSRWLSHYQFRPQPIALTSEGDVDGGLSWLVGATVDFSFTRALCTPYYGTRGAP</sequence>
<dbReference type="Proteomes" id="UP000019140">
    <property type="component" value="Unassembled WGS sequence"/>
</dbReference>
<organism evidence="1 2">
    <name type="scientific">Candidatus Entotheonella gemina</name>
    <dbReference type="NCBI Taxonomy" id="1429439"/>
    <lineage>
        <taxon>Bacteria</taxon>
        <taxon>Pseudomonadati</taxon>
        <taxon>Nitrospinota/Tectimicrobiota group</taxon>
        <taxon>Candidatus Tectimicrobiota</taxon>
        <taxon>Candidatus Entotheonellia</taxon>
        <taxon>Candidatus Entotheonellales</taxon>
        <taxon>Candidatus Entotheonellaceae</taxon>
        <taxon>Candidatus Entotheonella</taxon>
    </lineage>
</organism>
<evidence type="ECO:0000313" key="2">
    <source>
        <dbReference type="Proteomes" id="UP000019140"/>
    </source>
</evidence>
<reference evidence="1 2" key="1">
    <citation type="journal article" date="2014" name="Nature">
        <title>An environmental bacterial taxon with a large and distinct metabolic repertoire.</title>
        <authorList>
            <person name="Wilson M.C."/>
            <person name="Mori T."/>
            <person name="Ruckert C."/>
            <person name="Uria A.R."/>
            <person name="Helf M.J."/>
            <person name="Takada K."/>
            <person name="Gernert C."/>
            <person name="Steffens U.A."/>
            <person name="Heycke N."/>
            <person name="Schmitt S."/>
            <person name="Rinke C."/>
            <person name="Helfrich E.J."/>
            <person name="Brachmann A.O."/>
            <person name="Gurgui C."/>
            <person name="Wakimoto T."/>
            <person name="Kracht M."/>
            <person name="Crusemann M."/>
            <person name="Hentschel U."/>
            <person name="Abe I."/>
            <person name="Matsunaga S."/>
            <person name="Kalinowski J."/>
            <person name="Takeyama H."/>
            <person name="Piel J."/>
        </authorList>
    </citation>
    <scope>NUCLEOTIDE SEQUENCE [LARGE SCALE GENOMIC DNA]</scope>
    <source>
        <strain evidence="2">TSY2</strain>
    </source>
</reference>
<accession>W4M1S7</accession>
<comment type="caution">
    <text evidence="1">The sequence shown here is derived from an EMBL/GenBank/DDBJ whole genome shotgun (WGS) entry which is preliminary data.</text>
</comment>
<protein>
    <submittedName>
        <fullName evidence="1">Uncharacterized protein</fullName>
    </submittedName>
</protein>
<gene>
    <name evidence="1" type="ORF">ETSY2_31960</name>
</gene>
<keyword evidence="2" id="KW-1185">Reference proteome</keyword>
<dbReference type="HOGENOM" id="CLU_2341540_0_0_7"/>
<proteinExistence type="predicted"/>